<dbReference type="Proteomes" id="UP001162162">
    <property type="component" value="Unassembled WGS sequence"/>
</dbReference>
<dbReference type="PANTHER" id="PTHR46060:SF1">
    <property type="entry name" value="MARINER MOS1 TRANSPOSASE-LIKE PROTEIN"/>
    <property type="match status" value="1"/>
</dbReference>
<dbReference type="AlphaFoldDB" id="A0AAV8YFC8"/>
<name>A0AAV8YFC8_9CUCU</name>
<reference evidence="1" key="1">
    <citation type="journal article" date="2023" name="Insect Mol. Biol.">
        <title>Genome sequencing provides insights into the evolution of gene families encoding plant cell wall-degrading enzymes in longhorned beetles.</title>
        <authorList>
            <person name="Shin N.R."/>
            <person name="Okamura Y."/>
            <person name="Kirsch R."/>
            <person name="Pauchet Y."/>
        </authorList>
    </citation>
    <scope>NUCLEOTIDE SEQUENCE</scope>
    <source>
        <strain evidence="1">AMC_N1</strain>
    </source>
</reference>
<keyword evidence="2" id="KW-1185">Reference proteome</keyword>
<dbReference type="EMBL" id="JAPWTK010000106">
    <property type="protein sequence ID" value="KAJ8950020.1"/>
    <property type="molecule type" value="Genomic_DNA"/>
</dbReference>
<protein>
    <submittedName>
        <fullName evidence="1">Uncharacterized protein</fullName>
    </submittedName>
</protein>
<sequence>MLSVQVEQRVNFKFLVKLEKTITEAYAMLKKVYGNRDVKRPKTLRSGRPSTSKTGENIKKIGKLIRKDRRLSIQGLDEITEIDKGCVRQILHKSFNMCKVCAKLVPQLLTPEQKEPRMNICADIINNIDTDPGLLDTMSTCDDKNQKVGKRLKQKRRRF</sequence>
<dbReference type="InterPro" id="IPR052709">
    <property type="entry name" value="Transposase-MT_Hybrid"/>
</dbReference>
<proteinExistence type="predicted"/>
<evidence type="ECO:0000313" key="2">
    <source>
        <dbReference type="Proteomes" id="UP001162162"/>
    </source>
</evidence>
<accession>A0AAV8YFC8</accession>
<organism evidence="1 2">
    <name type="scientific">Aromia moschata</name>
    <dbReference type="NCBI Taxonomy" id="1265417"/>
    <lineage>
        <taxon>Eukaryota</taxon>
        <taxon>Metazoa</taxon>
        <taxon>Ecdysozoa</taxon>
        <taxon>Arthropoda</taxon>
        <taxon>Hexapoda</taxon>
        <taxon>Insecta</taxon>
        <taxon>Pterygota</taxon>
        <taxon>Neoptera</taxon>
        <taxon>Endopterygota</taxon>
        <taxon>Coleoptera</taxon>
        <taxon>Polyphaga</taxon>
        <taxon>Cucujiformia</taxon>
        <taxon>Chrysomeloidea</taxon>
        <taxon>Cerambycidae</taxon>
        <taxon>Cerambycinae</taxon>
        <taxon>Callichromatini</taxon>
        <taxon>Aromia</taxon>
    </lineage>
</organism>
<evidence type="ECO:0000313" key="1">
    <source>
        <dbReference type="EMBL" id="KAJ8950020.1"/>
    </source>
</evidence>
<dbReference type="PANTHER" id="PTHR46060">
    <property type="entry name" value="MARINER MOS1 TRANSPOSASE-LIKE PROTEIN"/>
    <property type="match status" value="1"/>
</dbReference>
<comment type="caution">
    <text evidence="1">The sequence shown here is derived from an EMBL/GenBank/DDBJ whole genome shotgun (WGS) entry which is preliminary data.</text>
</comment>
<gene>
    <name evidence="1" type="ORF">NQ318_002432</name>
</gene>